<dbReference type="HOGENOM" id="CLU_2250074_0_0_1"/>
<dbReference type="EMBL" id="KB446539">
    <property type="protein sequence ID" value="EME44772.1"/>
    <property type="molecule type" value="Genomic_DNA"/>
</dbReference>
<gene>
    <name evidence="1" type="ORF">DOTSEDRAFT_72276</name>
</gene>
<sequence>MGAVSANTRQPEPGPVKDTVCTVNVFKMIDPLYPQNNTLLLWPKGSCCTTTDCELQSFKCPANAAHPTTDDNGGDTCCYKASGDGGDAGTCVCGIDMQTQGTCF</sequence>
<evidence type="ECO:0000313" key="1">
    <source>
        <dbReference type="EMBL" id="EME44772.1"/>
    </source>
</evidence>
<organism evidence="1 2">
    <name type="scientific">Dothistroma septosporum (strain NZE10 / CBS 128990)</name>
    <name type="common">Red band needle blight fungus</name>
    <name type="synonym">Mycosphaerella pini</name>
    <dbReference type="NCBI Taxonomy" id="675120"/>
    <lineage>
        <taxon>Eukaryota</taxon>
        <taxon>Fungi</taxon>
        <taxon>Dikarya</taxon>
        <taxon>Ascomycota</taxon>
        <taxon>Pezizomycotina</taxon>
        <taxon>Dothideomycetes</taxon>
        <taxon>Dothideomycetidae</taxon>
        <taxon>Mycosphaerellales</taxon>
        <taxon>Mycosphaerellaceae</taxon>
        <taxon>Dothistroma</taxon>
    </lineage>
</organism>
<dbReference type="OrthoDB" id="3922436at2759"/>
<dbReference type="Proteomes" id="UP000016933">
    <property type="component" value="Unassembled WGS sequence"/>
</dbReference>
<keyword evidence="2" id="KW-1185">Reference proteome</keyword>
<evidence type="ECO:0000313" key="2">
    <source>
        <dbReference type="Proteomes" id="UP000016933"/>
    </source>
</evidence>
<dbReference type="AlphaFoldDB" id="N1PMZ5"/>
<reference evidence="2" key="1">
    <citation type="journal article" date="2012" name="PLoS Genet.">
        <title>The genomes of the fungal plant pathogens Cladosporium fulvum and Dothistroma septosporum reveal adaptation to different hosts and lifestyles but also signatures of common ancestry.</title>
        <authorList>
            <person name="de Wit P.J.G.M."/>
            <person name="van der Burgt A."/>
            <person name="Oekmen B."/>
            <person name="Stergiopoulos I."/>
            <person name="Abd-Elsalam K.A."/>
            <person name="Aerts A.L."/>
            <person name="Bahkali A.H."/>
            <person name="Beenen H.G."/>
            <person name="Chettri P."/>
            <person name="Cox M.P."/>
            <person name="Datema E."/>
            <person name="de Vries R.P."/>
            <person name="Dhillon B."/>
            <person name="Ganley A.R."/>
            <person name="Griffiths S.A."/>
            <person name="Guo Y."/>
            <person name="Hamelin R.C."/>
            <person name="Henrissat B."/>
            <person name="Kabir M.S."/>
            <person name="Jashni M.K."/>
            <person name="Kema G."/>
            <person name="Klaubauf S."/>
            <person name="Lapidus A."/>
            <person name="Levasseur A."/>
            <person name="Lindquist E."/>
            <person name="Mehrabi R."/>
            <person name="Ohm R.A."/>
            <person name="Owen T.J."/>
            <person name="Salamov A."/>
            <person name="Schwelm A."/>
            <person name="Schijlen E."/>
            <person name="Sun H."/>
            <person name="van den Burg H.A."/>
            <person name="van Ham R.C.H.J."/>
            <person name="Zhang S."/>
            <person name="Goodwin S.B."/>
            <person name="Grigoriev I.V."/>
            <person name="Collemare J."/>
            <person name="Bradshaw R.E."/>
        </authorList>
    </citation>
    <scope>NUCLEOTIDE SEQUENCE [LARGE SCALE GENOMIC DNA]</scope>
    <source>
        <strain evidence="2">NZE10 / CBS 128990</strain>
    </source>
</reference>
<protein>
    <submittedName>
        <fullName evidence="1">Uncharacterized protein</fullName>
    </submittedName>
</protein>
<proteinExistence type="predicted"/>
<name>N1PMZ5_DOTSN</name>
<reference evidence="1 2" key="2">
    <citation type="journal article" date="2012" name="PLoS Pathog.">
        <title>Diverse lifestyles and strategies of plant pathogenesis encoded in the genomes of eighteen Dothideomycetes fungi.</title>
        <authorList>
            <person name="Ohm R.A."/>
            <person name="Feau N."/>
            <person name="Henrissat B."/>
            <person name="Schoch C.L."/>
            <person name="Horwitz B.A."/>
            <person name="Barry K.W."/>
            <person name="Condon B.J."/>
            <person name="Copeland A.C."/>
            <person name="Dhillon B."/>
            <person name="Glaser F."/>
            <person name="Hesse C.N."/>
            <person name="Kosti I."/>
            <person name="LaButti K."/>
            <person name="Lindquist E.A."/>
            <person name="Lucas S."/>
            <person name="Salamov A.A."/>
            <person name="Bradshaw R.E."/>
            <person name="Ciuffetti L."/>
            <person name="Hamelin R.C."/>
            <person name="Kema G.H.J."/>
            <person name="Lawrence C."/>
            <person name="Scott J.A."/>
            <person name="Spatafora J.W."/>
            <person name="Turgeon B.G."/>
            <person name="de Wit P.J.G.M."/>
            <person name="Zhong S."/>
            <person name="Goodwin S.B."/>
            <person name="Grigoriev I.V."/>
        </authorList>
    </citation>
    <scope>NUCLEOTIDE SEQUENCE [LARGE SCALE GENOMIC DNA]</scope>
    <source>
        <strain evidence="2">NZE10 / CBS 128990</strain>
    </source>
</reference>
<accession>N1PMZ5</accession>